<dbReference type="PANTHER" id="PTHR31099">
    <property type="entry name" value="OS06G0165300 PROTEIN"/>
    <property type="match status" value="1"/>
</dbReference>
<proteinExistence type="predicted"/>
<dbReference type="PANTHER" id="PTHR31099:SF24">
    <property type="entry name" value="AMINOTRANSFERASE-LIKE PLANT MOBILE DOMAIN-CONTAINING PROTEIN"/>
    <property type="match status" value="1"/>
</dbReference>
<comment type="caution">
    <text evidence="1">The sequence shown here is derived from an EMBL/GenBank/DDBJ whole genome shotgun (WGS) entry which is preliminary data.</text>
</comment>
<reference evidence="1" key="1">
    <citation type="submission" date="2019-12" db="EMBL/GenBank/DDBJ databases">
        <title>Genome sequencing and annotation of Brassica cretica.</title>
        <authorList>
            <person name="Studholme D.J."/>
            <person name="Sarris P.F."/>
        </authorList>
    </citation>
    <scope>NUCLEOTIDE SEQUENCE</scope>
    <source>
        <strain evidence="1">PFS-102/07</strain>
        <tissue evidence="1">Leaf</tissue>
    </source>
</reference>
<gene>
    <name evidence="1" type="ORF">F2Q70_00002871</name>
</gene>
<accession>A0A8S9ITA2</accession>
<protein>
    <submittedName>
        <fullName evidence="1">Uncharacterized protein</fullName>
    </submittedName>
</protein>
<sequence length="186" mass="20660">MASLRGCRSYFFDDSPHSEIREGDLANMRRKYAIHPSVGMRSPSGFEHAPDGGASEIAIYEAYLEAGFRGVIPSLIGEVSSFFGLCPSQLTPLTWRTLMAIQVLGELHGFSVGYTRFYTLEEPSRGMGGNYPFGDGWSNRYVFVKIHEPVGYPASWRTVDVSRPVSFAGEAVVGTKIRTIRKDRKP</sequence>
<dbReference type="AlphaFoldDB" id="A0A8S9ITA2"/>
<dbReference type="EMBL" id="QGKY02001015">
    <property type="protein sequence ID" value="KAF2572266.1"/>
    <property type="molecule type" value="Genomic_DNA"/>
</dbReference>
<organism evidence="1">
    <name type="scientific">Brassica cretica</name>
    <name type="common">Mustard</name>
    <dbReference type="NCBI Taxonomy" id="69181"/>
    <lineage>
        <taxon>Eukaryota</taxon>
        <taxon>Viridiplantae</taxon>
        <taxon>Streptophyta</taxon>
        <taxon>Embryophyta</taxon>
        <taxon>Tracheophyta</taxon>
        <taxon>Spermatophyta</taxon>
        <taxon>Magnoliopsida</taxon>
        <taxon>eudicotyledons</taxon>
        <taxon>Gunneridae</taxon>
        <taxon>Pentapetalae</taxon>
        <taxon>rosids</taxon>
        <taxon>malvids</taxon>
        <taxon>Brassicales</taxon>
        <taxon>Brassicaceae</taxon>
        <taxon>Brassiceae</taxon>
        <taxon>Brassica</taxon>
    </lineage>
</organism>
<name>A0A8S9ITA2_BRACR</name>
<evidence type="ECO:0000313" key="1">
    <source>
        <dbReference type="EMBL" id="KAF2572266.1"/>
    </source>
</evidence>